<dbReference type="GO" id="GO:0016491">
    <property type="term" value="F:oxidoreductase activity"/>
    <property type="evidence" value="ECO:0007669"/>
    <property type="project" value="UniProtKB-KW"/>
</dbReference>
<evidence type="ECO:0000259" key="8">
    <source>
        <dbReference type="PROSITE" id="PS51296"/>
    </source>
</evidence>
<dbReference type="Pfam" id="PF00848">
    <property type="entry name" value="Ring_hydroxyl_A"/>
    <property type="match status" value="1"/>
</dbReference>
<dbReference type="CDD" id="cd08884">
    <property type="entry name" value="RHO_alpha_C_GbcA-like"/>
    <property type="match status" value="1"/>
</dbReference>
<evidence type="ECO:0000256" key="3">
    <source>
        <dbReference type="ARBA" id="ARBA00022723"/>
    </source>
</evidence>
<keyword evidence="2" id="KW-0001">2Fe-2S</keyword>
<dbReference type="Gene3D" id="2.102.10.10">
    <property type="entry name" value="Rieske [2Fe-2S] iron-sulphur domain"/>
    <property type="match status" value="1"/>
</dbReference>
<organism evidence="10 11">
    <name type="scientific">Sinorhizobium meliloti CCNWSX0020</name>
    <dbReference type="NCBI Taxonomy" id="1107881"/>
    <lineage>
        <taxon>Bacteria</taxon>
        <taxon>Pseudomonadati</taxon>
        <taxon>Pseudomonadota</taxon>
        <taxon>Alphaproteobacteria</taxon>
        <taxon>Hyphomicrobiales</taxon>
        <taxon>Rhizobiaceae</taxon>
        <taxon>Sinorhizobium/Ensifer group</taxon>
        <taxon>Sinorhizobium</taxon>
    </lineage>
</organism>
<evidence type="ECO:0000313" key="10">
    <source>
        <dbReference type="EMBL" id="EHK74175.1"/>
    </source>
</evidence>
<dbReference type="InterPro" id="IPR008333">
    <property type="entry name" value="Cbr1-like_FAD-bd_dom"/>
</dbReference>
<keyword evidence="7" id="KW-0520">NAD</keyword>
<dbReference type="SUPFAM" id="SSF55961">
    <property type="entry name" value="Bet v1-like"/>
    <property type="match status" value="1"/>
</dbReference>
<dbReference type="InterPro" id="IPR015879">
    <property type="entry name" value="Ring_hydroxy_dOase_asu_C_dom"/>
</dbReference>
<dbReference type="PROSITE" id="PS51384">
    <property type="entry name" value="FAD_FR"/>
    <property type="match status" value="1"/>
</dbReference>
<name>H0G917_RHIML</name>
<keyword evidence="4" id="KW-0560">Oxidoreductase</keyword>
<gene>
    <name evidence="10" type="ORF">SM0020_30092</name>
</gene>
<dbReference type="AlphaFoldDB" id="H0G917"/>
<dbReference type="PANTHER" id="PTHR43756">
    <property type="entry name" value="CHOLINE MONOOXYGENASE, CHLOROPLASTIC"/>
    <property type="match status" value="1"/>
</dbReference>
<evidence type="ECO:0000256" key="1">
    <source>
        <dbReference type="ARBA" id="ARBA00001962"/>
    </source>
</evidence>
<dbReference type="SUPFAM" id="SSF63380">
    <property type="entry name" value="Riboflavin synthase domain-like"/>
    <property type="match status" value="1"/>
</dbReference>
<dbReference type="SUPFAM" id="SSF50022">
    <property type="entry name" value="ISP domain"/>
    <property type="match status" value="1"/>
</dbReference>
<dbReference type="PROSITE" id="PS51296">
    <property type="entry name" value="RIESKE"/>
    <property type="match status" value="1"/>
</dbReference>
<dbReference type="GO" id="GO:0051537">
    <property type="term" value="F:2 iron, 2 sulfur cluster binding"/>
    <property type="evidence" value="ECO:0007669"/>
    <property type="project" value="UniProtKB-KW"/>
</dbReference>
<evidence type="ECO:0000256" key="2">
    <source>
        <dbReference type="ARBA" id="ARBA00022714"/>
    </source>
</evidence>
<protein>
    <submittedName>
        <fullName evidence="10">Rieske (2Fe-2S) domain-containing protein</fullName>
    </submittedName>
</protein>
<dbReference type="InterPro" id="IPR001663">
    <property type="entry name" value="Rng_hydr_dOase-A"/>
</dbReference>
<dbReference type="PRINTS" id="PR00090">
    <property type="entry name" value="RNGDIOXGNASE"/>
</dbReference>
<dbReference type="EMBL" id="AGVV01000097">
    <property type="protein sequence ID" value="EHK74175.1"/>
    <property type="molecule type" value="Genomic_DNA"/>
</dbReference>
<proteinExistence type="predicted"/>
<evidence type="ECO:0000259" key="9">
    <source>
        <dbReference type="PROSITE" id="PS51384"/>
    </source>
</evidence>
<dbReference type="GO" id="GO:0005506">
    <property type="term" value="F:iron ion binding"/>
    <property type="evidence" value="ECO:0007669"/>
    <property type="project" value="InterPro"/>
</dbReference>
<dbReference type="Gene3D" id="3.90.380.10">
    <property type="entry name" value="Naphthalene 1,2-dioxygenase Alpha Subunit, Chain A, domain 1"/>
    <property type="match status" value="1"/>
</dbReference>
<dbReference type="PANTHER" id="PTHR43756:SF5">
    <property type="entry name" value="CHOLINE MONOOXYGENASE, CHLOROPLASTIC"/>
    <property type="match status" value="1"/>
</dbReference>
<dbReference type="Gene3D" id="2.40.30.10">
    <property type="entry name" value="Translation factors"/>
    <property type="match status" value="1"/>
</dbReference>
<evidence type="ECO:0000256" key="4">
    <source>
        <dbReference type="ARBA" id="ARBA00023002"/>
    </source>
</evidence>
<dbReference type="Proteomes" id="UP000004038">
    <property type="component" value="Unassembled WGS sequence"/>
</dbReference>
<dbReference type="Pfam" id="PF00355">
    <property type="entry name" value="Rieske"/>
    <property type="match status" value="1"/>
</dbReference>
<dbReference type="PROSITE" id="PS00570">
    <property type="entry name" value="RING_HYDROXYL_ALPHA"/>
    <property type="match status" value="1"/>
</dbReference>
<dbReference type="InterPro" id="IPR017941">
    <property type="entry name" value="Rieske_2Fe-2S"/>
</dbReference>
<dbReference type="CDD" id="cd03469">
    <property type="entry name" value="Rieske_RO_Alpha_N"/>
    <property type="match status" value="1"/>
</dbReference>
<dbReference type="Pfam" id="PF00970">
    <property type="entry name" value="FAD_binding_6"/>
    <property type="match status" value="1"/>
</dbReference>
<dbReference type="InterPro" id="IPR036922">
    <property type="entry name" value="Rieske_2Fe-2S_sf"/>
</dbReference>
<keyword evidence="6" id="KW-0411">Iron-sulfur</keyword>
<sequence>MTANPTSIHQLLARRVSGFSLEQPFYVSPEIYALDLEHIFYREWLYAVPACQLARTGSYVTLRVGAYEVVIVRSRDGEVRAFHNSCRHRGSLICKARQGQVAKLVCPYHQWTYELDGKLIWANDMGPDFDASKCGLKPVNLRNLDGLIYICLSDTPPDFQTFAQLARPYLEVHDLKDAKVAFTSTIIEKGNWKLVWENNRECYHCSSNHPALCRSFPLDPEVAGVQADGGVSKKLQVHFDRCEAAGTPAQFVLAGDGQYRLARMPLQEKALSYTMDGKAAVSRHLGRVAPPDAGTLLMFHYPSTWNHFLPDHSLTFRVMPISPTETEVTTTWLVHKDAVEGVDYDLKRLTEVWIATNDEDREIVETNQQGILSLRLTCPVPIHRVRKAASCSSSTGMRPGWSARLRRVKWLRSEQMTQFKQLSFWSDAEPLECVTRTPEATNVVTFSFQSPSGALFNHDPGQFVTLELPAPGGPLYRTYTISSAPSRPTALTITVKAPDGSTGTRWMLDNLHKGMRIRAIGPAGNSRSCITRLINTCSSRPARASPRWWR</sequence>
<feature type="domain" description="FAD-binding FR-type" evidence="9">
    <location>
        <begin position="426"/>
        <end position="529"/>
    </location>
</feature>
<accession>H0G917</accession>
<dbReference type="InterPro" id="IPR017927">
    <property type="entry name" value="FAD-bd_FR_type"/>
</dbReference>
<reference evidence="10 11" key="1">
    <citation type="journal article" date="2012" name="J. Bacteriol.">
        <title>Draft Genome Sequence of Sinorhizobium meliloti CCNWSX0020, a Nitrogen-Fixing Symbiont with Copper Tolerance Capability Isolated from Lead-Zinc Mine Tailings.</title>
        <authorList>
            <person name="Li Z."/>
            <person name="Ma Z."/>
            <person name="Hao X."/>
            <person name="Wei G."/>
        </authorList>
    </citation>
    <scope>NUCLEOTIDE SEQUENCE [LARGE SCALE GENOMIC DNA]</scope>
    <source>
        <strain evidence="10 11">CCNWSX0020</strain>
    </source>
</reference>
<dbReference type="PATRIC" id="fig|1107881.3.peg.6081"/>
<dbReference type="InterPro" id="IPR017938">
    <property type="entry name" value="Riboflavin_synthase-like_b-brl"/>
</dbReference>
<keyword evidence="5" id="KW-0408">Iron</keyword>
<feature type="domain" description="Rieske" evidence="8">
    <location>
        <begin position="45"/>
        <end position="150"/>
    </location>
</feature>
<evidence type="ECO:0000313" key="11">
    <source>
        <dbReference type="Proteomes" id="UP000004038"/>
    </source>
</evidence>
<comment type="cofactor">
    <cofactor evidence="1">
        <name>Fe cation</name>
        <dbReference type="ChEBI" id="CHEBI:24875"/>
    </cofactor>
</comment>
<evidence type="ECO:0000256" key="6">
    <source>
        <dbReference type="ARBA" id="ARBA00023014"/>
    </source>
</evidence>
<dbReference type="InterPro" id="IPR015881">
    <property type="entry name" value="ARHD_Rieske_2Fe_2S"/>
</dbReference>
<evidence type="ECO:0000256" key="5">
    <source>
        <dbReference type="ARBA" id="ARBA00023004"/>
    </source>
</evidence>
<evidence type="ECO:0000256" key="7">
    <source>
        <dbReference type="ARBA" id="ARBA00023027"/>
    </source>
</evidence>
<keyword evidence="3" id="KW-0479">Metal-binding</keyword>